<dbReference type="AlphaFoldDB" id="A0A844XE47"/>
<keyword evidence="4 8" id="KW-0812">Transmembrane</keyword>
<accession>A0A844XE47</accession>
<dbReference type="GO" id="GO:0006508">
    <property type="term" value="P:proteolysis"/>
    <property type="evidence" value="ECO:0007669"/>
    <property type="project" value="UniProtKB-KW"/>
</dbReference>
<feature type="transmembrane region" description="Helical" evidence="8">
    <location>
        <begin position="263"/>
        <end position="284"/>
    </location>
</feature>
<evidence type="ECO:0000313" key="11">
    <source>
        <dbReference type="Proteomes" id="UP000461409"/>
    </source>
</evidence>
<dbReference type="EC" id="3.4.22.-" evidence="10"/>
<evidence type="ECO:0000256" key="4">
    <source>
        <dbReference type="ARBA" id="ARBA00022692"/>
    </source>
</evidence>
<dbReference type="NCBIfam" id="TIGR02914">
    <property type="entry name" value="EpsI_fam"/>
    <property type="match status" value="1"/>
</dbReference>
<feature type="transmembrane region" description="Helical" evidence="8">
    <location>
        <begin position="314"/>
        <end position="331"/>
    </location>
</feature>
<evidence type="ECO:0000256" key="8">
    <source>
        <dbReference type="SAM" id="Phobius"/>
    </source>
</evidence>
<dbReference type="InterPro" id="IPR013426">
    <property type="entry name" value="EpsH-like"/>
</dbReference>
<dbReference type="EMBL" id="WUBR01000002">
    <property type="protein sequence ID" value="MWV27874.1"/>
    <property type="molecule type" value="Genomic_DNA"/>
</dbReference>
<comment type="caution">
    <text evidence="10">The sequence shown here is derived from an EMBL/GenBank/DDBJ whole genome shotgun (WGS) entry which is preliminary data.</text>
</comment>
<dbReference type="InterPro" id="IPR017540">
    <property type="entry name" value="Exosortase-1"/>
</dbReference>
<feature type="transmembrane region" description="Helical" evidence="8">
    <location>
        <begin position="197"/>
        <end position="216"/>
    </location>
</feature>
<feature type="transmembrane region" description="Helical" evidence="8">
    <location>
        <begin position="53"/>
        <end position="71"/>
    </location>
</feature>
<feature type="transmembrane region" description="Helical" evidence="8">
    <location>
        <begin position="25"/>
        <end position="41"/>
    </location>
</feature>
<dbReference type="Pfam" id="PF09721">
    <property type="entry name" value="Exosortase_EpsH"/>
    <property type="match status" value="1"/>
</dbReference>
<reference evidence="10 11" key="1">
    <citation type="submission" date="2019-12" db="EMBL/GenBank/DDBJ databases">
        <authorList>
            <person name="Lee S.D."/>
        </authorList>
    </citation>
    <scope>NUCLEOTIDE SEQUENCE [LARGE SCALE GENOMIC DNA]</scope>
    <source>
        <strain evidence="10 11">GH3-10</strain>
    </source>
</reference>
<name>A0A844XE47_9SPHN</name>
<dbReference type="InterPro" id="IPR014263">
    <property type="entry name" value="Methanolan_biosynth_EpsI"/>
</dbReference>
<dbReference type="NCBIfam" id="TIGR03109">
    <property type="entry name" value="exosort_XrtA"/>
    <property type="match status" value="1"/>
</dbReference>
<evidence type="ECO:0000256" key="7">
    <source>
        <dbReference type="ARBA" id="ARBA00023136"/>
    </source>
</evidence>
<dbReference type="InterPro" id="IPR019127">
    <property type="entry name" value="Exosortase"/>
</dbReference>
<keyword evidence="7 8" id="KW-0472">Membrane</keyword>
<evidence type="ECO:0000256" key="5">
    <source>
        <dbReference type="ARBA" id="ARBA00022801"/>
    </source>
</evidence>
<dbReference type="RefSeq" id="WP_160485537.1">
    <property type="nucleotide sequence ID" value="NZ_WUBR01000002.1"/>
</dbReference>
<reference evidence="10 11" key="2">
    <citation type="submission" date="2020-02" db="EMBL/GenBank/DDBJ databases">
        <title>Erythrobacter dongmakensis sp. nov., isolated from a tidal mudflat.</title>
        <authorList>
            <person name="Kim I.S."/>
        </authorList>
    </citation>
    <scope>NUCLEOTIDE SEQUENCE [LARGE SCALE GENOMIC DNA]</scope>
    <source>
        <strain evidence="10 11">GH3-10</strain>
    </source>
</reference>
<comment type="subcellular location">
    <subcellularLocation>
        <location evidence="1">Cell membrane</location>
        <topology evidence="1">Multi-pass membrane protein</topology>
    </subcellularLocation>
</comment>
<feature type="transmembrane region" description="Helical" evidence="8">
    <location>
        <begin position="113"/>
        <end position="146"/>
    </location>
</feature>
<feature type="transmembrane region" description="Helical" evidence="8">
    <location>
        <begin position="158"/>
        <end position="177"/>
    </location>
</feature>
<sequence length="518" mass="56817">MPLEAISPRRALLAERVESSWRQPLLRLALAWSVLFALFASDWAEMARLYWDISTYNHILLVPVIIAWLVWQRAPQLAKLAPQAWWPGVALVAGSLFIWLLGDISGTATLSHVGIVTAMQFCVVTLLGPRVAWALLFPLAFGLFLIPIGEELVPALQMITAHITIALTHASGIPAVIDGVFIDTPAGLFEVAEACSGVKFLIAMIALGTLVSHVCFRSWPRRAVFMLAAVLLPILANGVRAWGTIYIAQSEGISFAAGFDHIFYGWIFFALVMAALIAMGWRFFDRQVDDPFIDTGRVINAGWPDRLERFNGNGWSITAAVAGVALVMLMWSTQARSVEAELPARIELPEIEGWTRSAVSHGYPWEARAGGADHKLVGTYRDRQGRTVDVIYALYAAQEDGREAGAFGEGALPPDGEWRWLASADAPRGATGDRLQALGLHQRVAYTWYRHGDWTGSSRLQLKLSNMQDRLIAAPQPTIMLILSAEDTASQNAEETMGAFIKSTSPLPEWMDAVAGLD</sequence>
<dbReference type="NCBIfam" id="TIGR04178">
    <property type="entry name" value="exo_archaeo"/>
    <property type="match status" value="1"/>
</dbReference>
<dbReference type="GO" id="GO:0005886">
    <property type="term" value="C:plasma membrane"/>
    <property type="evidence" value="ECO:0007669"/>
    <property type="project" value="UniProtKB-SubCell"/>
</dbReference>
<protein>
    <submittedName>
        <fullName evidence="10">Exosortase A</fullName>
        <ecNumber evidence="10">3.4.22.-</ecNumber>
    </submittedName>
</protein>
<keyword evidence="11" id="KW-1185">Reference proteome</keyword>
<evidence type="ECO:0000256" key="1">
    <source>
        <dbReference type="ARBA" id="ARBA00004651"/>
    </source>
</evidence>
<keyword evidence="3" id="KW-0645">Protease</keyword>
<organism evidence="10 11">
    <name type="scientific">Aurantiacibacter rhizosphaerae</name>
    <dbReference type="NCBI Taxonomy" id="2691582"/>
    <lineage>
        <taxon>Bacteria</taxon>
        <taxon>Pseudomonadati</taxon>
        <taxon>Pseudomonadota</taxon>
        <taxon>Alphaproteobacteria</taxon>
        <taxon>Sphingomonadales</taxon>
        <taxon>Erythrobacteraceae</taxon>
        <taxon>Aurantiacibacter</taxon>
    </lineage>
</organism>
<dbReference type="NCBIfam" id="TIGR02602">
    <property type="entry name" value="8TM_EpsH"/>
    <property type="match status" value="1"/>
</dbReference>
<gene>
    <name evidence="10" type="primary">xrtA</name>
    <name evidence="10" type="ORF">GRF63_08140</name>
</gene>
<feature type="transmembrane region" description="Helical" evidence="8">
    <location>
        <begin position="223"/>
        <end position="243"/>
    </location>
</feature>
<dbReference type="GO" id="GO:0008233">
    <property type="term" value="F:peptidase activity"/>
    <property type="evidence" value="ECO:0007669"/>
    <property type="project" value="UniProtKB-KW"/>
</dbReference>
<keyword evidence="2" id="KW-1003">Cell membrane</keyword>
<dbReference type="Pfam" id="PF11984">
    <property type="entry name" value="DUF3485"/>
    <property type="match status" value="1"/>
</dbReference>
<feature type="transmembrane region" description="Helical" evidence="8">
    <location>
        <begin position="83"/>
        <end position="101"/>
    </location>
</feature>
<proteinExistence type="predicted"/>
<evidence type="ECO:0000256" key="6">
    <source>
        <dbReference type="ARBA" id="ARBA00022989"/>
    </source>
</evidence>
<evidence type="ECO:0000259" key="9">
    <source>
        <dbReference type="Pfam" id="PF11984"/>
    </source>
</evidence>
<evidence type="ECO:0000313" key="10">
    <source>
        <dbReference type="EMBL" id="MWV27874.1"/>
    </source>
</evidence>
<feature type="domain" description="Methanolan biosynthesis EpsI" evidence="9">
    <location>
        <begin position="318"/>
        <end position="506"/>
    </location>
</feature>
<keyword evidence="6 8" id="KW-1133">Transmembrane helix</keyword>
<evidence type="ECO:0000256" key="3">
    <source>
        <dbReference type="ARBA" id="ARBA00022670"/>
    </source>
</evidence>
<dbReference type="Proteomes" id="UP000461409">
    <property type="component" value="Unassembled WGS sequence"/>
</dbReference>
<dbReference type="InterPro" id="IPR026392">
    <property type="entry name" value="Exo/Archaeosortase_dom"/>
</dbReference>
<evidence type="ECO:0000256" key="2">
    <source>
        <dbReference type="ARBA" id="ARBA00022475"/>
    </source>
</evidence>
<keyword evidence="5 10" id="KW-0378">Hydrolase</keyword>